<dbReference type="Gene3D" id="3.60.10.10">
    <property type="entry name" value="Endonuclease/exonuclease/phosphatase"/>
    <property type="match status" value="1"/>
</dbReference>
<proteinExistence type="predicted"/>
<feature type="non-terminal residue" evidence="1">
    <location>
        <position position="99"/>
    </location>
</feature>
<dbReference type="InParanoid" id="A0A0C3DPW6"/>
<dbReference type="AlphaFoldDB" id="A0A0C3DPW6"/>
<dbReference type="OrthoDB" id="2840473at2759"/>
<organism evidence="1 2">
    <name type="scientific">Scleroderma citrinum Foug A</name>
    <dbReference type="NCBI Taxonomy" id="1036808"/>
    <lineage>
        <taxon>Eukaryota</taxon>
        <taxon>Fungi</taxon>
        <taxon>Dikarya</taxon>
        <taxon>Basidiomycota</taxon>
        <taxon>Agaricomycotina</taxon>
        <taxon>Agaricomycetes</taxon>
        <taxon>Agaricomycetidae</taxon>
        <taxon>Boletales</taxon>
        <taxon>Sclerodermatineae</taxon>
        <taxon>Sclerodermataceae</taxon>
        <taxon>Scleroderma</taxon>
    </lineage>
</organism>
<dbReference type="InterPro" id="IPR036691">
    <property type="entry name" value="Endo/exonu/phosph_ase_sf"/>
</dbReference>
<dbReference type="SUPFAM" id="SSF56219">
    <property type="entry name" value="DNase I-like"/>
    <property type="match status" value="1"/>
</dbReference>
<evidence type="ECO:0000313" key="1">
    <source>
        <dbReference type="EMBL" id="KIM58239.1"/>
    </source>
</evidence>
<evidence type="ECO:0000313" key="2">
    <source>
        <dbReference type="Proteomes" id="UP000053989"/>
    </source>
</evidence>
<protein>
    <submittedName>
        <fullName evidence="1">Uncharacterized protein</fullName>
    </submittedName>
</protein>
<sequence>NGPVAKERDVIALQEPAIDHHIGLTKANSHWHAVYPTHKFTLDTNPRAITLINTKLSTNNWEQIPFPSRDIIIVQFRGAQGVCTLFNIYNDGTHNRTLE</sequence>
<dbReference type="HOGENOM" id="CLU_159031_1_0_1"/>
<dbReference type="Proteomes" id="UP000053989">
    <property type="component" value="Unassembled WGS sequence"/>
</dbReference>
<reference evidence="1 2" key="1">
    <citation type="submission" date="2014-04" db="EMBL/GenBank/DDBJ databases">
        <authorList>
            <consortium name="DOE Joint Genome Institute"/>
            <person name="Kuo A."/>
            <person name="Kohler A."/>
            <person name="Nagy L.G."/>
            <person name="Floudas D."/>
            <person name="Copeland A."/>
            <person name="Barry K.W."/>
            <person name="Cichocki N."/>
            <person name="Veneault-Fourrey C."/>
            <person name="LaButti K."/>
            <person name="Lindquist E.A."/>
            <person name="Lipzen A."/>
            <person name="Lundell T."/>
            <person name="Morin E."/>
            <person name="Murat C."/>
            <person name="Sun H."/>
            <person name="Tunlid A."/>
            <person name="Henrissat B."/>
            <person name="Grigoriev I.V."/>
            <person name="Hibbett D.S."/>
            <person name="Martin F."/>
            <person name="Nordberg H.P."/>
            <person name="Cantor M.N."/>
            <person name="Hua S.X."/>
        </authorList>
    </citation>
    <scope>NUCLEOTIDE SEQUENCE [LARGE SCALE GENOMIC DNA]</scope>
    <source>
        <strain evidence="1 2">Foug A</strain>
    </source>
</reference>
<dbReference type="STRING" id="1036808.A0A0C3DPW6"/>
<dbReference type="EMBL" id="KN822089">
    <property type="protein sequence ID" value="KIM58239.1"/>
    <property type="molecule type" value="Genomic_DNA"/>
</dbReference>
<gene>
    <name evidence="1" type="ORF">SCLCIDRAFT_41653</name>
</gene>
<feature type="non-terminal residue" evidence="1">
    <location>
        <position position="1"/>
    </location>
</feature>
<reference evidence="2" key="2">
    <citation type="submission" date="2015-01" db="EMBL/GenBank/DDBJ databases">
        <title>Evolutionary Origins and Diversification of the Mycorrhizal Mutualists.</title>
        <authorList>
            <consortium name="DOE Joint Genome Institute"/>
            <consortium name="Mycorrhizal Genomics Consortium"/>
            <person name="Kohler A."/>
            <person name="Kuo A."/>
            <person name="Nagy L.G."/>
            <person name="Floudas D."/>
            <person name="Copeland A."/>
            <person name="Barry K.W."/>
            <person name="Cichocki N."/>
            <person name="Veneault-Fourrey C."/>
            <person name="LaButti K."/>
            <person name="Lindquist E.A."/>
            <person name="Lipzen A."/>
            <person name="Lundell T."/>
            <person name="Morin E."/>
            <person name="Murat C."/>
            <person name="Riley R."/>
            <person name="Ohm R."/>
            <person name="Sun H."/>
            <person name="Tunlid A."/>
            <person name="Henrissat B."/>
            <person name="Grigoriev I.V."/>
            <person name="Hibbett D.S."/>
            <person name="Martin F."/>
        </authorList>
    </citation>
    <scope>NUCLEOTIDE SEQUENCE [LARGE SCALE GENOMIC DNA]</scope>
    <source>
        <strain evidence="2">Foug A</strain>
    </source>
</reference>
<keyword evidence="2" id="KW-1185">Reference proteome</keyword>
<name>A0A0C3DPW6_9AGAM</name>
<accession>A0A0C3DPW6</accession>